<dbReference type="Pfam" id="PF03704">
    <property type="entry name" value="BTAD"/>
    <property type="match status" value="1"/>
</dbReference>
<dbReference type="SMART" id="SM01043">
    <property type="entry name" value="BTAD"/>
    <property type="match status" value="1"/>
</dbReference>
<dbReference type="SUPFAM" id="SSF48452">
    <property type="entry name" value="TPR-like"/>
    <property type="match status" value="1"/>
</dbReference>
<dbReference type="InterPro" id="IPR005158">
    <property type="entry name" value="BTAD"/>
</dbReference>
<gene>
    <name evidence="2" type="ORF">ACETWP_15360</name>
</gene>
<dbReference type="InterPro" id="IPR036388">
    <property type="entry name" value="WH-like_DNA-bd_sf"/>
</dbReference>
<sequence length="239" mass="26814">MMNTQSWDVEIVGTWRLLHRRKPVKVTLRQQRLITALALRGPQPRALLAGLLWPNSTEKQATGSLRETIWTINHQLPGLLSGGLVPGGGMQPMALSADVVVDADDIRRRAHAADVSRGSRERGELLALLSDAELLPGWYEDWVLAEQDRWERMRLTVLERLSAECLAAGEIERAKEAALRAVDIDPWRENAHRLLLETYRAEGDQAKMIRVYEDFSERLKAEFGVSPSPRIANVVGGLL</sequence>
<evidence type="ECO:0000313" key="3">
    <source>
        <dbReference type="Proteomes" id="UP001575652"/>
    </source>
</evidence>
<protein>
    <submittedName>
        <fullName evidence="2">BTAD domain-containing putative transcriptional regulator</fullName>
    </submittedName>
</protein>
<organism evidence="2 3">
    <name type="scientific">Arthrobacter halodurans</name>
    <dbReference type="NCBI Taxonomy" id="516699"/>
    <lineage>
        <taxon>Bacteria</taxon>
        <taxon>Bacillati</taxon>
        <taxon>Actinomycetota</taxon>
        <taxon>Actinomycetes</taxon>
        <taxon>Micrococcales</taxon>
        <taxon>Micrococcaceae</taxon>
        <taxon>Arthrobacter</taxon>
    </lineage>
</organism>
<comment type="caution">
    <text evidence="2">The sequence shown here is derived from an EMBL/GenBank/DDBJ whole genome shotgun (WGS) entry which is preliminary data.</text>
</comment>
<dbReference type="PANTHER" id="PTHR35807">
    <property type="entry name" value="TRANSCRIPTIONAL REGULATOR REDD-RELATED"/>
    <property type="match status" value="1"/>
</dbReference>
<dbReference type="EMBL" id="JBHDLJ010000016">
    <property type="protein sequence ID" value="MFB0835967.1"/>
    <property type="molecule type" value="Genomic_DNA"/>
</dbReference>
<dbReference type="RefSeq" id="WP_373973144.1">
    <property type="nucleotide sequence ID" value="NZ_JBHDLJ010000016.1"/>
</dbReference>
<evidence type="ECO:0000259" key="1">
    <source>
        <dbReference type="SMART" id="SM01043"/>
    </source>
</evidence>
<name>A0ABV4URB3_9MICC</name>
<dbReference type="InterPro" id="IPR011990">
    <property type="entry name" value="TPR-like_helical_dom_sf"/>
</dbReference>
<dbReference type="InterPro" id="IPR051677">
    <property type="entry name" value="AfsR-DnrI-RedD_regulator"/>
</dbReference>
<evidence type="ECO:0000313" key="2">
    <source>
        <dbReference type="EMBL" id="MFB0835967.1"/>
    </source>
</evidence>
<feature type="domain" description="Bacterial transcriptional activator" evidence="1">
    <location>
        <begin position="101"/>
        <end position="239"/>
    </location>
</feature>
<dbReference type="Proteomes" id="UP001575652">
    <property type="component" value="Unassembled WGS sequence"/>
</dbReference>
<dbReference type="Gene3D" id="1.10.10.10">
    <property type="entry name" value="Winged helix-like DNA-binding domain superfamily/Winged helix DNA-binding domain"/>
    <property type="match status" value="1"/>
</dbReference>
<keyword evidence="3" id="KW-1185">Reference proteome</keyword>
<dbReference type="Gene3D" id="1.25.40.10">
    <property type="entry name" value="Tetratricopeptide repeat domain"/>
    <property type="match status" value="1"/>
</dbReference>
<reference evidence="2 3" key="1">
    <citation type="submission" date="2024-09" db="EMBL/GenBank/DDBJ databases">
        <authorList>
            <person name="Salinas-Garcia M.A."/>
            <person name="Prieme A."/>
        </authorList>
    </citation>
    <scope>NUCLEOTIDE SEQUENCE [LARGE SCALE GENOMIC DNA]</scope>
    <source>
        <strain evidence="2 3">DSM 21081</strain>
    </source>
</reference>
<proteinExistence type="predicted"/>
<accession>A0ABV4URB3</accession>